<protein>
    <submittedName>
        <fullName evidence="2">Dienelactone hydrolase family protein</fullName>
    </submittedName>
</protein>
<dbReference type="STRING" id="2025994.A0A2T2ZZ31"/>
<dbReference type="InterPro" id="IPR029058">
    <property type="entry name" value="AB_hydrolase_fold"/>
</dbReference>
<organism evidence="2 3">
    <name type="scientific">Coniella lustricola</name>
    <dbReference type="NCBI Taxonomy" id="2025994"/>
    <lineage>
        <taxon>Eukaryota</taxon>
        <taxon>Fungi</taxon>
        <taxon>Dikarya</taxon>
        <taxon>Ascomycota</taxon>
        <taxon>Pezizomycotina</taxon>
        <taxon>Sordariomycetes</taxon>
        <taxon>Sordariomycetidae</taxon>
        <taxon>Diaporthales</taxon>
        <taxon>Schizoparmaceae</taxon>
        <taxon>Coniella</taxon>
    </lineage>
</organism>
<reference evidence="2 3" key="1">
    <citation type="journal article" date="2018" name="Mycol. Prog.">
        <title>Coniella lustricola, a new species from submerged detritus.</title>
        <authorList>
            <person name="Raudabaugh D.B."/>
            <person name="Iturriaga T."/>
            <person name="Carver A."/>
            <person name="Mondo S."/>
            <person name="Pangilinan J."/>
            <person name="Lipzen A."/>
            <person name="He G."/>
            <person name="Amirebrahimi M."/>
            <person name="Grigoriev I.V."/>
            <person name="Miller A.N."/>
        </authorList>
    </citation>
    <scope>NUCLEOTIDE SEQUENCE [LARGE SCALE GENOMIC DNA]</scope>
    <source>
        <strain evidence="2 3">B22-T-1</strain>
    </source>
</reference>
<dbReference type="GO" id="GO:0016787">
    <property type="term" value="F:hydrolase activity"/>
    <property type="evidence" value="ECO:0007669"/>
    <property type="project" value="UniProtKB-KW"/>
</dbReference>
<dbReference type="Proteomes" id="UP000241462">
    <property type="component" value="Unassembled WGS sequence"/>
</dbReference>
<evidence type="ECO:0000313" key="2">
    <source>
        <dbReference type="EMBL" id="PSR79968.1"/>
    </source>
</evidence>
<dbReference type="InterPro" id="IPR002925">
    <property type="entry name" value="Dienelactn_hydro"/>
</dbReference>
<dbReference type="PANTHER" id="PTHR17630:SF105">
    <property type="entry name" value="DIENELACTONE HYDROLASE FAMILY PROTEIN (AFU_ORTHOLOGUE AFUA_4G08790)"/>
    <property type="match status" value="1"/>
</dbReference>
<dbReference type="Gene3D" id="3.40.50.1820">
    <property type="entry name" value="alpha/beta hydrolase"/>
    <property type="match status" value="1"/>
</dbReference>
<dbReference type="OrthoDB" id="17560at2759"/>
<feature type="domain" description="Dienelactone hydrolase" evidence="1">
    <location>
        <begin position="155"/>
        <end position="285"/>
    </location>
</feature>
<dbReference type="InParanoid" id="A0A2T2ZZ31"/>
<evidence type="ECO:0000313" key="3">
    <source>
        <dbReference type="Proteomes" id="UP000241462"/>
    </source>
</evidence>
<dbReference type="AlphaFoldDB" id="A0A2T2ZZ31"/>
<keyword evidence="3" id="KW-1185">Reference proteome</keyword>
<name>A0A2T2ZZ31_9PEZI</name>
<dbReference type="Pfam" id="PF01738">
    <property type="entry name" value="DLH"/>
    <property type="match status" value="2"/>
</dbReference>
<dbReference type="EMBL" id="KZ678549">
    <property type="protein sequence ID" value="PSR79968.1"/>
    <property type="molecule type" value="Genomic_DNA"/>
</dbReference>
<feature type="domain" description="Dienelactone hydrolase" evidence="1">
    <location>
        <begin position="26"/>
        <end position="93"/>
    </location>
</feature>
<dbReference type="PANTHER" id="PTHR17630">
    <property type="entry name" value="DIENELACTONE HYDROLASE"/>
    <property type="match status" value="1"/>
</dbReference>
<keyword evidence="2" id="KW-0378">Hydrolase</keyword>
<proteinExistence type="predicted"/>
<accession>A0A2T2ZZ31</accession>
<gene>
    <name evidence="2" type="ORF">BD289DRAFT_374832</name>
</gene>
<evidence type="ECO:0000259" key="1">
    <source>
        <dbReference type="Pfam" id="PF01738"/>
    </source>
</evidence>
<sequence length="289" mass="31778">MSCPDCFSGTQRTAQPQGKMIRLYGLDTYVAEPAPSSAPPKGIIVIIPDAFGLAFTNNKLLADTYAAKGGYLVYLPDFMLGHSAPAYMLDSMKIVLAPGNYLIKPYHIVRLALAFLPWLYHNRVSRSWPTVHAFFTSLAADQGRSQGYGGTATLPIGVAGFCWGGKHALLLTHQASHHGPTKKPLVDAVFTGHPSLLELPGDVERIKDVPVFFALAERDHRVKVPEHSGLIEGIVGAEDRDQRERGVVKVYGDCAHGFCVRADPWAVDAKRAEEAEEDAIRWFDEKLRR</sequence>
<dbReference type="SUPFAM" id="SSF53474">
    <property type="entry name" value="alpha/beta-Hydrolases"/>
    <property type="match status" value="1"/>
</dbReference>